<gene>
    <name evidence="1" type="ORF">COHA_003347</name>
</gene>
<name>A0AAD5DVW3_9CHLO</name>
<organism evidence="1 2">
    <name type="scientific">Chlorella ohadii</name>
    <dbReference type="NCBI Taxonomy" id="2649997"/>
    <lineage>
        <taxon>Eukaryota</taxon>
        <taxon>Viridiplantae</taxon>
        <taxon>Chlorophyta</taxon>
        <taxon>core chlorophytes</taxon>
        <taxon>Trebouxiophyceae</taxon>
        <taxon>Chlorellales</taxon>
        <taxon>Chlorellaceae</taxon>
        <taxon>Chlorella clade</taxon>
        <taxon>Chlorella</taxon>
    </lineage>
</organism>
<accession>A0AAD5DVW3</accession>
<evidence type="ECO:0000313" key="1">
    <source>
        <dbReference type="EMBL" id="KAI7843015.1"/>
    </source>
</evidence>
<dbReference type="AlphaFoldDB" id="A0AAD5DVW3"/>
<protein>
    <submittedName>
        <fullName evidence="1">Uncharacterized protein</fullName>
    </submittedName>
</protein>
<reference evidence="1" key="1">
    <citation type="submission" date="2020-11" db="EMBL/GenBank/DDBJ databases">
        <title>Chlorella ohadii genome sequencing and assembly.</title>
        <authorList>
            <person name="Murik O."/>
            <person name="Treves H."/>
            <person name="Kedem I."/>
            <person name="Shotland Y."/>
            <person name="Kaplan A."/>
        </authorList>
    </citation>
    <scope>NUCLEOTIDE SEQUENCE</scope>
    <source>
        <strain evidence="1">1</strain>
    </source>
</reference>
<evidence type="ECO:0000313" key="2">
    <source>
        <dbReference type="Proteomes" id="UP001205105"/>
    </source>
</evidence>
<keyword evidence="2" id="KW-1185">Reference proteome</keyword>
<comment type="caution">
    <text evidence="1">The sequence shown here is derived from an EMBL/GenBank/DDBJ whole genome shotgun (WGS) entry which is preliminary data.</text>
</comment>
<dbReference type="Proteomes" id="UP001205105">
    <property type="component" value="Unassembled WGS sequence"/>
</dbReference>
<proteinExistence type="predicted"/>
<dbReference type="EMBL" id="JADXDR010000044">
    <property type="protein sequence ID" value="KAI7843015.1"/>
    <property type="molecule type" value="Genomic_DNA"/>
</dbReference>
<sequence length="291" mass="33009">MSTSSTPQRQTLLQPAEAEQCLADLAPCHMDERCCSHLCDYYSPTEDALPKLMCVPASAAGLHRRRLAGAAPQEQQVGARQCLPELAPCRKPYECCSGVCRYWTPHAELSPRLVCLPKFYPADAEPSQPARRLTGADGGDMPHGADMPHGHRPCKRAEEPCSEHSECCSWLCVDDWHGNKTCLPVPVAAVAQKVTNQCEEDCADDLRPICVSHVDTNCKPSWWGELDRCKSLKGYDRVRRVMPNRCKYNCIKDQYHWEKWRVVRRKVKLSKYCKKQWKERGFAADEKCQKC</sequence>